<organism evidence="1">
    <name type="scientific">Solanum lycopersicum</name>
    <name type="common">Tomato</name>
    <name type="synonym">Lycopersicon esculentum</name>
    <dbReference type="NCBI Taxonomy" id="4081"/>
    <lineage>
        <taxon>Eukaryota</taxon>
        <taxon>Viridiplantae</taxon>
        <taxon>Streptophyta</taxon>
        <taxon>Embryophyta</taxon>
        <taxon>Tracheophyta</taxon>
        <taxon>Spermatophyta</taxon>
        <taxon>Magnoliopsida</taxon>
        <taxon>eudicotyledons</taxon>
        <taxon>Gunneridae</taxon>
        <taxon>Pentapetalae</taxon>
        <taxon>asterids</taxon>
        <taxon>lamiids</taxon>
        <taxon>Solanales</taxon>
        <taxon>Solanaceae</taxon>
        <taxon>Solanoideae</taxon>
        <taxon>Solaneae</taxon>
        <taxon>Solanum</taxon>
        <taxon>Solanum subgen. Lycopersicon</taxon>
    </lineage>
</organism>
<name>A0A3Q7FNN0_SOLLC</name>
<reference evidence="1" key="2">
    <citation type="submission" date="2019-01" db="UniProtKB">
        <authorList>
            <consortium name="EnsemblPlants"/>
        </authorList>
    </citation>
    <scope>IDENTIFICATION</scope>
    <source>
        <strain evidence="1">cv. Heinz 1706</strain>
    </source>
</reference>
<proteinExistence type="predicted"/>
<dbReference type="InParanoid" id="A0A3Q7FNN0"/>
<dbReference type="Gramene" id="Solyc03g093335.1.1">
    <property type="protein sequence ID" value="Solyc03g093335.1.1"/>
    <property type="gene ID" value="Solyc03g093335.1"/>
</dbReference>
<accession>A0A3Q7FNN0</accession>
<dbReference type="EnsemblPlants" id="Solyc03g093335.1.1">
    <property type="protein sequence ID" value="Solyc03g093335.1.1"/>
    <property type="gene ID" value="Solyc03g093335.1"/>
</dbReference>
<evidence type="ECO:0000313" key="2">
    <source>
        <dbReference type="Proteomes" id="UP000004994"/>
    </source>
</evidence>
<sequence>MEGINYEVNDILTVDGGGCRDFVFYITSSVKTPDGKDVILTVIRPKILDGFHEDLLKDSKRELDVVS</sequence>
<evidence type="ECO:0000313" key="1">
    <source>
        <dbReference type="EnsemblPlants" id="Solyc03g093335.1.1"/>
    </source>
</evidence>
<dbReference type="Proteomes" id="UP000004994">
    <property type="component" value="Chromosome 3"/>
</dbReference>
<keyword evidence="2" id="KW-1185">Reference proteome</keyword>
<protein>
    <submittedName>
        <fullName evidence="1">Uncharacterized protein</fullName>
    </submittedName>
</protein>
<reference evidence="1" key="1">
    <citation type="journal article" date="2012" name="Nature">
        <title>The tomato genome sequence provides insights into fleshy fruit evolution.</title>
        <authorList>
            <consortium name="Tomato Genome Consortium"/>
        </authorList>
    </citation>
    <scope>NUCLEOTIDE SEQUENCE [LARGE SCALE GENOMIC DNA]</scope>
    <source>
        <strain evidence="1">cv. Heinz 1706</strain>
    </source>
</reference>
<dbReference type="AlphaFoldDB" id="A0A3Q7FNN0"/>